<dbReference type="Gene3D" id="3.30.1380.10">
    <property type="match status" value="1"/>
</dbReference>
<protein>
    <submittedName>
        <fullName evidence="3">D-Ala-D-Ala carboxypeptidase family metallohydrolase</fullName>
    </submittedName>
</protein>
<reference evidence="4" key="1">
    <citation type="journal article" date="2019" name="Int. J. Syst. Evol. Microbiol.">
        <title>The Global Catalogue of Microorganisms (GCM) 10K type strain sequencing project: providing services to taxonomists for standard genome sequencing and annotation.</title>
        <authorList>
            <consortium name="The Broad Institute Genomics Platform"/>
            <consortium name="The Broad Institute Genome Sequencing Center for Infectious Disease"/>
            <person name="Wu L."/>
            <person name="Ma J."/>
        </authorList>
    </citation>
    <scope>NUCLEOTIDE SEQUENCE [LARGE SCALE GENOMIC DNA]</scope>
    <source>
        <strain evidence="4">JCM 18204</strain>
    </source>
</reference>
<keyword evidence="3" id="KW-0378">Hydrolase</keyword>
<dbReference type="InterPro" id="IPR009045">
    <property type="entry name" value="Zn_M74/Hedgehog-like"/>
</dbReference>
<comment type="caution">
    <text evidence="3">The sequence shown here is derived from an EMBL/GenBank/DDBJ whole genome shotgun (WGS) entry which is preliminary data.</text>
</comment>
<feature type="domain" description="Peptidase M15A C-terminal" evidence="2">
    <location>
        <begin position="92"/>
        <end position="179"/>
    </location>
</feature>
<dbReference type="SUPFAM" id="SSF55166">
    <property type="entry name" value="Hedgehog/DD-peptidase"/>
    <property type="match status" value="1"/>
</dbReference>
<name>A0ABP9CDG8_9GAMM</name>
<keyword evidence="4" id="KW-1185">Reference proteome</keyword>
<evidence type="ECO:0000313" key="4">
    <source>
        <dbReference type="Proteomes" id="UP001499959"/>
    </source>
</evidence>
<proteinExistence type="predicted"/>
<keyword evidence="3" id="KW-0645">Protease</keyword>
<dbReference type="Proteomes" id="UP001499959">
    <property type="component" value="Unassembled WGS sequence"/>
</dbReference>
<feature type="signal peptide" evidence="1">
    <location>
        <begin position="1"/>
        <end position="33"/>
    </location>
</feature>
<dbReference type="PROSITE" id="PS51257">
    <property type="entry name" value="PROKAR_LIPOPROTEIN"/>
    <property type="match status" value="1"/>
</dbReference>
<dbReference type="RefSeq" id="WP_345304790.1">
    <property type="nucleotide sequence ID" value="NZ_BAABJE010000030.1"/>
</dbReference>
<sequence>MKTAPRRRWLALAMLGVALCACTSILPPASRHARWLDAGHRDAAEGYAAYLRSEGVGDIVPAAALARTARRWRLCGNREFDVPPPALQANMPPTLRLVARLRDAGIVDPQRARSVYRDPAMNTCAGGSARSKHLENRAIDFDLPKRGDNVERLCAFWREHGQALDMGLGFYTPTAIHIDTAGYRTWGEDHSWRTSLCTAG</sequence>
<keyword evidence="1" id="KW-0732">Signal</keyword>
<evidence type="ECO:0000259" key="2">
    <source>
        <dbReference type="Pfam" id="PF08291"/>
    </source>
</evidence>
<dbReference type="InterPro" id="IPR013230">
    <property type="entry name" value="Peptidase_M15A_C"/>
</dbReference>
<dbReference type="GO" id="GO:0004180">
    <property type="term" value="F:carboxypeptidase activity"/>
    <property type="evidence" value="ECO:0007669"/>
    <property type="project" value="UniProtKB-KW"/>
</dbReference>
<gene>
    <name evidence="3" type="ORF">GCM10023307_36300</name>
</gene>
<dbReference type="EMBL" id="BAABJE010000030">
    <property type="protein sequence ID" value="GAA4806436.1"/>
    <property type="molecule type" value="Genomic_DNA"/>
</dbReference>
<evidence type="ECO:0000313" key="3">
    <source>
        <dbReference type="EMBL" id="GAA4806436.1"/>
    </source>
</evidence>
<feature type="chain" id="PRO_5046689400" evidence="1">
    <location>
        <begin position="34"/>
        <end position="200"/>
    </location>
</feature>
<dbReference type="Pfam" id="PF08291">
    <property type="entry name" value="Peptidase_M15_3"/>
    <property type="match status" value="1"/>
</dbReference>
<keyword evidence="3" id="KW-0121">Carboxypeptidase</keyword>
<accession>A0ABP9CDG8</accession>
<evidence type="ECO:0000256" key="1">
    <source>
        <dbReference type="SAM" id="SignalP"/>
    </source>
</evidence>
<organism evidence="3 4">
    <name type="scientific">Lysobacter hankyongensis</name>
    <dbReference type="NCBI Taxonomy" id="1176535"/>
    <lineage>
        <taxon>Bacteria</taxon>
        <taxon>Pseudomonadati</taxon>
        <taxon>Pseudomonadota</taxon>
        <taxon>Gammaproteobacteria</taxon>
        <taxon>Lysobacterales</taxon>
        <taxon>Lysobacteraceae</taxon>
        <taxon>Lysobacter</taxon>
    </lineage>
</organism>